<sequence>MLKKKNLLTTMTPILVYGRPLLVFFGMMCAVAVMLNRSPNVYLAGTLLFFAAMVFDLMDGWFSARFGPEISFAELADKIMDRVVYSIIFPLVAVGSMWRLHYLVPDHSRLELVHAVFVLMLCVTVLIRDNFAHFMRGFAIRQAREPELRELTRLRTAVAAPLGFLLYVHAFYIPVEGDFGFLYSGLTWLGGLSVRNLFVIEIVFLVINFGSIAFYCRKYGTYCLDALCVEDMALRRRILAAFPNALTVMNAMMGLLAVFFAYQSKMTEAYLLLIGAAVFDKLDGAMARRLGLTEPLPGAASKHITFGGIMDDVADAVSFCIAPAWIFYVCLSNHPVTEIRDLPVYIPALVYAFCGFARLAYFTLDRTPVPGFFKGLPTPAAALFVTAPLIVLTQATSADSQWAVFLGYFCMGLMVFTAFLMNLYPVRYLHIGRFMDRNPWFTWTNLVLMVVFVFTPYFGYLVFCQMVLYLLSPLITWRVDPDTAAREAQKNG</sequence>
<feature type="transmembrane region" description="Helical" evidence="1">
    <location>
        <begin position="376"/>
        <end position="396"/>
    </location>
</feature>
<dbReference type="GO" id="GO:0016780">
    <property type="term" value="F:phosphotransferase activity, for other substituted phosphate groups"/>
    <property type="evidence" value="ECO:0007669"/>
    <property type="project" value="InterPro"/>
</dbReference>
<feature type="transmembrane region" description="Helical" evidence="1">
    <location>
        <begin position="112"/>
        <end position="131"/>
    </location>
</feature>
<feature type="transmembrane region" description="Helical" evidence="1">
    <location>
        <begin position="41"/>
        <end position="62"/>
    </location>
</feature>
<evidence type="ECO:0000313" key="3">
    <source>
        <dbReference type="Proteomes" id="UP000525298"/>
    </source>
</evidence>
<feature type="transmembrane region" description="Helical" evidence="1">
    <location>
        <begin position="446"/>
        <end position="471"/>
    </location>
</feature>
<dbReference type="RefSeq" id="WP_181552498.1">
    <property type="nucleotide sequence ID" value="NZ_JACDUS010000013.1"/>
</dbReference>
<feature type="transmembrane region" description="Helical" evidence="1">
    <location>
        <begin position="402"/>
        <end position="425"/>
    </location>
</feature>
<dbReference type="InterPro" id="IPR043130">
    <property type="entry name" value="CDP-OH_PTrfase_TM_dom"/>
</dbReference>
<proteinExistence type="predicted"/>
<dbReference type="InterPro" id="IPR000462">
    <property type="entry name" value="CDP-OH_P_trans"/>
</dbReference>
<feature type="transmembrane region" description="Helical" evidence="1">
    <location>
        <begin position="193"/>
        <end position="217"/>
    </location>
</feature>
<dbReference type="EMBL" id="JACDUS010000013">
    <property type="protein sequence ID" value="MBA2882881.1"/>
    <property type="molecule type" value="Genomic_DNA"/>
</dbReference>
<evidence type="ECO:0000313" key="2">
    <source>
        <dbReference type="EMBL" id="MBA2882881.1"/>
    </source>
</evidence>
<protein>
    <submittedName>
        <fullName evidence="2">Phosphatidylserine synthase</fullName>
    </submittedName>
</protein>
<dbReference type="AlphaFoldDB" id="A0A7W0CBU2"/>
<gene>
    <name evidence="2" type="ORF">HNR65_003236</name>
</gene>
<accession>A0A7W0CBU2</accession>
<organism evidence="2 3">
    <name type="scientific">Desulfosalsimonas propionicica</name>
    <dbReference type="NCBI Taxonomy" id="332175"/>
    <lineage>
        <taxon>Bacteria</taxon>
        <taxon>Pseudomonadati</taxon>
        <taxon>Thermodesulfobacteriota</taxon>
        <taxon>Desulfobacteria</taxon>
        <taxon>Desulfobacterales</taxon>
        <taxon>Desulfosalsimonadaceae</taxon>
        <taxon>Desulfosalsimonas</taxon>
    </lineage>
</organism>
<feature type="transmembrane region" description="Helical" evidence="1">
    <location>
        <begin position="83"/>
        <end position="100"/>
    </location>
</feature>
<dbReference type="GO" id="GO:0016020">
    <property type="term" value="C:membrane"/>
    <property type="evidence" value="ECO:0007669"/>
    <property type="project" value="InterPro"/>
</dbReference>
<keyword evidence="1" id="KW-1133">Transmembrane helix</keyword>
<keyword evidence="3" id="KW-1185">Reference proteome</keyword>
<feature type="transmembrane region" description="Helical" evidence="1">
    <location>
        <begin position="12"/>
        <end position="35"/>
    </location>
</feature>
<dbReference type="Gene3D" id="1.20.120.1760">
    <property type="match status" value="2"/>
</dbReference>
<evidence type="ECO:0000256" key="1">
    <source>
        <dbReference type="SAM" id="Phobius"/>
    </source>
</evidence>
<comment type="caution">
    <text evidence="2">The sequence shown here is derived from an EMBL/GenBank/DDBJ whole genome shotgun (WGS) entry which is preliminary data.</text>
</comment>
<dbReference type="GO" id="GO:0008654">
    <property type="term" value="P:phospholipid biosynthetic process"/>
    <property type="evidence" value="ECO:0007669"/>
    <property type="project" value="InterPro"/>
</dbReference>
<feature type="transmembrane region" description="Helical" evidence="1">
    <location>
        <begin position="152"/>
        <end position="173"/>
    </location>
</feature>
<feature type="transmembrane region" description="Helical" evidence="1">
    <location>
        <begin position="238"/>
        <end position="262"/>
    </location>
</feature>
<dbReference type="Pfam" id="PF01066">
    <property type="entry name" value="CDP-OH_P_transf"/>
    <property type="match status" value="2"/>
</dbReference>
<keyword evidence="1" id="KW-0472">Membrane</keyword>
<dbReference type="Proteomes" id="UP000525298">
    <property type="component" value="Unassembled WGS sequence"/>
</dbReference>
<reference evidence="2 3" key="1">
    <citation type="submission" date="2020-07" db="EMBL/GenBank/DDBJ databases">
        <title>Genomic Encyclopedia of Type Strains, Phase IV (KMG-IV): sequencing the most valuable type-strain genomes for metagenomic binning, comparative biology and taxonomic classification.</title>
        <authorList>
            <person name="Goeker M."/>
        </authorList>
    </citation>
    <scope>NUCLEOTIDE SEQUENCE [LARGE SCALE GENOMIC DNA]</scope>
    <source>
        <strain evidence="2 3">DSM 17721</strain>
    </source>
</reference>
<name>A0A7W0CBU2_9BACT</name>
<keyword evidence="1" id="KW-0812">Transmembrane</keyword>
<feature type="transmembrane region" description="Helical" evidence="1">
    <location>
        <begin position="344"/>
        <end position="364"/>
    </location>
</feature>